<proteinExistence type="predicted"/>
<dbReference type="STRING" id="37003.ENSKMAP00000006171"/>
<dbReference type="Gene3D" id="1.20.58.2220">
    <property type="entry name" value="Formin, FH2 domain"/>
    <property type="match status" value="1"/>
</dbReference>
<protein>
    <submittedName>
        <fullName evidence="3">FH2 domain containing 3</fullName>
    </submittedName>
</protein>
<dbReference type="Pfam" id="PF02181">
    <property type="entry name" value="FH2"/>
    <property type="match status" value="1"/>
</dbReference>
<organism evidence="3 4">
    <name type="scientific">Kryptolebias marmoratus</name>
    <name type="common">Mangrove killifish</name>
    <name type="synonym">Rivulus marmoratus</name>
    <dbReference type="NCBI Taxonomy" id="37003"/>
    <lineage>
        <taxon>Eukaryota</taxon>
        <taxon>Metazoa</taxon>
        <taxon>Chordata</taxon>
        <taxon>Craniata</taxon>
        <taxon>Vertebrata</taxon>
        <taxon>Euteleostomi</taxon>
        <taxon>Actinopterygii</taxon>
        <taxon>Neopterygii</taxon>
        <taxon>Teleostei</taxon>
        <taxon>Neoteleostei</taxon>
        <taxon>Acanthomorphata</taxon>
        <taxon>Ovalentaria</taxon>
        <taxon>Atherinomorphae</taxon>
        <taxon>Cyprinodontiformes</taxon>
        <taxon>Rivulidae</taxon>
        <taxon>Kryptolebias</taxon>
    </lineage>
</organism>
<feature type="domain" description="FH2" evidence="2">
    <location>
        <begin position="1"/>
        <end position="388"/>
    </location>
</feature>
<reference evidence="3" key="1">
    <citation type="submission" date="2025-08" db="UniProtKB">
        <authorList>
            <consortium name="Ensembl"/>
        </authorList>
    </citation>
    <scope>IDENTIFICATION</scope>
</reference>
<feature type="compositionally biased region" description="Polar residues" evidence="1">
    <location>
        <begin position="505"/>
        <end position="523"/>
    </location>
</feature>
<feature type="compositionally biased region" description="Low complexity" evidence="1">
    <location>
        <begin position="640"/>
        <end position="653"/>
    </location>
</feature>
<dbReference type="OMA" id="FGSCDIQ"/>
<feature type="compositionally biased region" description="Polar residues" evidence="1">
    <location>
        <begin position="554"/>
        <end position="566"/>
    </location>
</feature>
<dbReference type="InterPro" id="IPR015425">
    <property type="entry name" value="FH2_Formin"/>
</dbReference>
<keyword evidence="4" id="KW-1185">Reference proteome</keyword>
<name>A0A3Q2ZR36_KRYMA</name>
<reference evidence="3" key="2">
    <citation type="submission" date="2025-09" db="UniProtKB">
        <authorList>
            <consortium name="Ensembl"/>
        </authorList>
    </citation>
    <scope>IDENTIFICATION</scope>
</reference>
<feature type="region of interest" description="Disordered" evidence="1">
    <location>
        <begin position="497"/>
        <end position="570"/>
    </location>
</feature>
<feature type="region of interest" description="Disordered" evidence="1">
    <location>
        <begin position="375"/>
        <end position="409"/>
    </location>
</feature>
<dbReference type="PROSITE" id="PS51444">
    <property type="entry name" value="FH2"/>
    <property type="match status" value="1"/>
</dbReference>
<dbReference type="AlphaFoldDB" id="A0A3Q2ZR36"/>
<evidence type="ECO:0000313" key="3">
    <source>
        <dbReference type="Ensembl" id="ENSKMAP00000006171.1"/>
    </source>
</evidence>
<accession>A0A3Q2ZR36</accession>
<dbReference type="PANTHER" id="PTHR46345">
    <property type="entry name" value="INVERTED FORMIN-2"/>
    <property type="match status" value="1"/>
</dbReference>
<dbReference type="SMART" id="SM00498">
    <property type="entry name" value="FH2"/>
    <property type="match status" value="1"/>
</dbReference>
<evidence type="ECO:0000259" key="2">
    <source>
        <dbReference type="PROSITE" id="PS51444"/>
    </source>
</evidence>
<feature type="compositionally biased region" description="Basic and acidic residues" evidence="1">
    <location>
        <begin position="375"/>
        <end position="385"/>
    </location>
</feature>
<dbReference type="SUPFAM" id="SSF101447">
    <property type="entry name" value="Formin homology 2 domain (FH2 domain)"/>
    <property type="match status" value="1"/>
</dbReference>
<dbReference type="Proteomes" id="UP000264800">
    <property type="component" value="Unplaced"/>
</dbReference>
<dbReference type="Ensembl" id="ENSKMAT00000006279.1">
    <property type="protein sequence ID" value="ENSKMAP00000006171.1"/>
    <property type="gene ID" value="ENSKMAG00000004699.1"/>
</dbReference>
<feature type="region of interest" description="Disordered" evidence="1">
    <location>
        <begin position="640"/>
        <end position="668"/>
    </location>
</feature>
<dbReference type="PANTHER" id="PTHR46345:SF7">
    <property type="entry name" value="FH2 DOMAIN CONTAINING 3-RELATED"/>
    <property type="match status" value="1"/>
</dbReference>
<dbReference type="GeneTree" id="ENSGT00940000155128"/>
<sequence length="698" mass="78322">MKKLNWDTIPSHHVVGKLNVWTSQRPQRDLVLDIRTMEELFSHIDKRASIRGSRGVGVRKSNSVELSAQEAQATILDSKRSMNVGIFLRHFKRPVTQIIEDIHQGNWLRFETGKLKELCKLLPEESELKQLLSFRGNLSALPEADQFMVKLVKVPGYEEQLKAMVLREEFFPLMEEVKNAITVMTKAANELLDCDDLHSVIRLVLKAGNYMNAGGYSANAIGFRMTSLLKLADTKANKPGMNLMHYVAKQAEEIDKELLMFPNQLYHIGKASRICKDDIIADFELEVQRIKEVKSFGSTHPGLFRQIEQFLKRAEAKLACVETSLQELNDLSCAVAEYFCEDPAAFKLEECCSIFHSFCKRFDTAVRENREREAAEQKIKQKESMRIAAKRRSTASFSGPEPNDDPSCLESALHNLLSKAPDSLVRSKKNLQPSAEGSLSEYDSDKAVATTPCTSRGSPEKKHPKLREEDEQMEKMESKEVEKMRKITWKVLQYQNGKNFRGGDSVSSSPCSEQENSRTPSTPRSRDYFFSSDGKLGSPWTILSPVAHSRKNRQPGSCRTSSTSSEEYAYDGVWETDENSSLFNACSRESPSPSAGSASLPECLRQRALSQHPLLRSASVDETSQSPAAGFHLGCLFQRSESQRSNSSSSRTASMKEEGTRGGMGGRADGRFLSFFKRIGGRSKQGDLEEHSFRGSDT</sequence>
<evidence type="ECO:0000313" key="4">
    <source>
        <dbReference type="Proteomes" id="UP000264800"/>
    </source>
</evidence>
<evidence type="ECO:0000256" key="1">
    <source>
        <dbReference type="SAM" id="MobiDB-lite"/>
    </source>
</evidence>
<dbReference type="InterPro" id="IPR042201">
    <property type="entry name" value="FH2_Formin_sf"/>
</dbReference>
<feature type="region of interest" description="Disordered" evidence="1">
    <location>
        <begin position="424"/>
        <end position="479"/>
    </location>
</feature>